<dbReference type="InterPro" id="IPR024400">
    <property type="entry name" value="DUF2635"/>
</dbReference>
<gene>
    <name evidence="2" type="ORF">ACFOHH_16380</name>
</gene>
<dbReference type="EMBL" id="JBHRSP010000025">
    <property type="protein sequence ID" value="MFC3074690.1"/>
    <property type="molecule type" value="Genomic_DNA"/>
</dbReference>
<organism evidence="2 3">
    <name type="scientific">Shinella pollutisoli</name>
    <dbReference type="NCBI Taxonomy" id="2250594"/>
    <lineage>
        <taxon>Bacteria</taxon>
        <taxon>Pseudomonadati</taxon>
        <taxon>Pseudomonadota</taxon>
        <taxon>Alphaproteobacteria</taxon>
        <taxon>Hyphomicrobiales</taxon>
        <taxon>Rhizobiaceae</taxon>
        <taxon>Shinella</taxon>
    </lineage>
</organism>
<protein>
    <submittedName>
        <fullName evidence="2">DUF2635 domain-containing protein</fullName>
    </submittedName>
</protein>
<comment type="caution">
    <text evidence="2">The sequence shown here is derived from an EMBL/GenBank/DDBJ whole genome shotgun (WGS) entry which is preliminary data.</text>
</comment>
<sequence>MAKKARTLKPGPGRTVLQEDGTPWPADGMEAPDTAFVRRRIRDEDLVPAAPKPAPKEASEK</sequence>
<dbReference type="RefSeq" id="WP_257317186.1">
    <property type="nucleotide sequence ID" value="NZ_JANFDG010000026.1"/>
</dbReference>
<evidence type="ECO:0000313" key="2">
    <source>
        <dbReference type="EMBL" id="MFC3074690.1"/>
    </source>
</evidence>
<name>A0ABV7DK00_9HYPH</name>
<reference evidence="3" key="1">
    <citation type="journal article" date="2019" name="Int. J. Syst. Evol. Microbiol.">
        <title>The Global Catalogue of Microorganisms (GCM) 10K type strain sequencing project: providing services to taxonomists for standard genome sequencing and annotation.</title>
        <authorList>
            <consortium name="The Broad Institute Genomics Platform"/>
            <consortium name="The Broad Institute Genome Sequencing Center for Infectious Disease"/>
            <person name="Wu L."/>
            <person name="Ma J."/>
        </authorList>
    </citation>
    <scope>NUCLEOTIDE SEQUENCE [LARGE SCALE GENOMIC DNA]</scope>
    <source>
        <strain evidence="3">KCTC 52677</strain>
    </source>
</reference>
<evidence type="ECO:0000256" key="1">
    <source>
        <dbReference type="SAM" id="MobiDB-lite"/>
    </source>
</evidence>
<dbReference type="Pfam" id="PF10948">
    <property type="entry name" value="DUF2635"/>
    <property type="match status" value="1"/>
</dbReference>
<accession>A0ABV7DK00</accession>
<evidence type="ECO:0000313" key="3">
    <source>
        <dbReference type="Proteomes" id="UP001595377"/>
    </source>
</evidence>
<feature type="region of interest" description="Disordered" evidence="1">
    <location>
        <begin position="1"/>
        <end position="31"/>
    </location>
</feature>
<dbReference type="Proteomes" id="UP001595377">
    <property type="component" value="Unassembled WGS sequence"/>
</dbReference>
<proteinExistence type="predicted"/>
<keyword evidence="3" id="KW-1185">Reference proteome</keyword>